<dbReference type="EMBL" id="NEVS01000004">
    <property type="protein sequence ID" value="OZI63355.1"/>
    <property type="molecule type" value="Genomic_DNA"/>
</dbReference>
<dbReference type="InterPro" id="IPR010621">
    <property type="entry name" value="DUF1214"/>
</dbReference>
<dbReference type="AlphaFoldDB" id="A0A261UNZ1"/>
<evidence type="ECO:0000259" key="1">
    <source>
        <dbReference type="Pfam" id="PF06742"/>
    </source>
</evidence>
<dbReference type="PANTHER" id="PTHR36509:SF2">
    <property type="entry name" value="BLL3101 PROTEIN"/>
    <property type="match status" value="1"/>
</dbReference>
<dbReference type="InterPro" id="IPR037049">
    <property type="entry name" value="DUF1214_C_sf"/>
</dbReference>
<reference evidence="4" key="1">
    <citation type="submission" date="2017-05" db="EMBL/GenBank/DDBJ databases">
        <title>Complete and WGS of Bordetella genogroups.</title>
        <authorList>
            <person name="Spilker T."/>
            <person name="Lipuma J."/>
        </authorList>
    </citation>
    <scope>NUCLEOTIDE SEQUENCE [LARGE SCALE GENOMIC DNA]</scope>
    <source>
        <strain evidence="4">AU8856</strain>
    </source>
</reference>
<evidence type="ECO:0000259" key="2">
    <source>
        <dbReference type="Pfam" id="PF06863"/>
    </source>
</evidence>
<dbReference type="PANTHER" id="PTHR36509">
    <property type="entry name" value="BLL3101 PROTEIN"/>
    <property type="match status" value="1"/>
</dbReference>
<organism evidence="3 4">
    <name type="scientific">Bordetella genomosp. 11</name>
    <dbReference type="NCBI Taxonomy" id="1416808"/>
    <lineage>
        <taxon>Bacteria</taxon>
        <taxon>Pseudomonadati</taxon>
        <taxon>Pseudomonadota</taxon>
        <taxon>Betaproteobacteria</taxon>
        <taxon>Burkholderiales</taxon>
        <taxon>Alcaligenaceae</taxon>
        <taxon>Bordetella</taxon>
    </lineage>
</organism>
<gene>
    <name evidence="3" type="ORF">CAL28_14250</name>
</gene>
<dbReference type="OrthoDB" id="104565at2"/>
<comment type="caution">
    <text evidence="3">The sequence shown here is derived from an EMBL/GenBank/DDBJ whole genome shotgun (WGS) entry which is preliminary data.</text>
</comment>
<dbReference type="Pfam" id="PF06863">
    <property type="entry name" value="DUF1254"/>
    <property type="match status" value="1"/>
</dbReference>
<evidence type="ECO:0000313" key="3">
    <source>
        <dbReference type="EMBL" id="OZI63355.1"/>
    </source>
</evidence>
<name>A0A261UNZ1_9BORD</name>
<accession>A0A261UNZ1</accession>
<dbReference type="Gene3D" id="2.60.120.600">
    <property type="entry name" value="Domain of unknown function DUF1214, C-terminal domain"/>
    <property type="match status" value="1"/>
</dbReference>
<dbReference type="Gene3D" id="2.60.40.1610">
    <property type="entry name" value="Domain of unknown function DUF1254"/>
    <property type="match status" value="1"/>
</dbReference>
<evidence type="ECO:0000313" key="4">
    <source>
        <dbReference type="Proteomes" id="UP000215767"/>
    </source>
</evidence>
<dbReference type="Proteomes" id="UP000215767">
    <property type="component" value="Unassembled WGS sequence"/>
</dbReference>
<proteinExistence type="predicted"/>
<dbReference type="SUPFAM" id="SSF160935">
    <property type="entry name" value="VPA0735-like"/>
    <property type="match status" value="1"/>
</dbReference>
<dbReference type="Pfam" id="PF06742">
    <property type="entry name" value="DUF1214"/>
    <property type="match status" value="1"/>
</dbReference>
<feature type="domain" description="DUF1214" evidence="1">
    <location>
        <begin position="365"/>
        <end position="471"/>
    </location>
</feature>
<dbReference type="InterPro" id="IPR010679">
    <property type="entry name" value="DUF1254"/>
</dbReference>
<feature type="domain" description="DUF1254" evidence="2">
    <location>
        <begin position="84"/>
        <end position="222"/>
    </location>
</feature>
<keyword evidence="4" id="KW-1185">Reference proteome</keyword>
<sequence length="496" mass="54535">MRLHSVVRGRHARPAWAWALLLMALAWTALSTAARAEKLSEEEARAIALDAYVYFYPIVTMDVTRRQSTNVASAGEKPGFAPPNVISNWPEFPPADLKLVVRPNFDTLYSSAFLDLTREPVVVSVPDTGGRYYLLPMLDMWTDVFASPGWRTTGTQAGHFLVAQANWRPDLRDRFDEYKLPPGTSRIDAPTPYVLVIGRTKTDGPADYDAVHKIQAGYRITPLSQWGGNGGTIVGKVDPAIDMKTPPKVQVDAMPGEKFFAYAAELLKLHPPHLTDQPIVARMKRLGIDAGKSLDLDALDPVARKAMAGAPEPAHQLMQWKLSNLAPVSNGWLMNTTTMGVYGDYYLKRAIIAQQGLGANLVEDAIYPLNIADGEGHPLDGANKYVIRFAPAELPPAYAFWSITLYDADGFQVPNGLNRFAVSSWMPFKYGADGSLELYFQNESPGKDREANWLPAPKGAFNLTMRLYAPKAEALNGRWVPPVVSKSSGPLPVTAQ</sequence>
<evidence type="ECO:0008006" key="5">
    <source>
        <dbReference type="Google" id="ProtNLM"/>
    </source>
</evidence>
<protein>
    <recommendedName>
        <fullName evidence="5">DUF1254 domain-containing protein</fullName>
    </recommendedName>
</protein>
<dbReference type="InterPro" id="IPR037050">
    <property type="entry name" value="DUF1254_sf"/>
</dbReference>